<dbReference type="PANTHER" id="PTHR36919:SF2">
    <property type="entry name" value="BLL6627 PROTEIN"/>
    <property type="match status" value="1"/>
</dbReference>
<gene>
    <name evidence="3" type="ORF">ACFSKQ_06305</name>
</gene>
<comment type="caution">
    <text evidence="3">The sequence shown here is derived from an EMBL/GenBank/DDBJ whole genome shotgun (WGS) entry which is preliminary data.</text>
</comment>
<name>A0ABW5CIF1_9HYPH</name>
<evidence type="ECO:0000259" key="2">
    <source>
        <dbReference type="Pfam" id="PF09917"/>
    </source>
</evidence>
<dbReference type="PANTHER" id="PTHR36919">
    <property type="entry name" value="BLR1215 PROTEIN"/>
    <property type="match status" value="1"/>
</dbReference>
<dbReference type="RefSeq" id="WP_209736780.1">
    <property type="nucleotide sequence ID" value="NZ_CP072611.1"/>
</dbReference>
<dbReference type="Pfam" id="PF09917">
    <property type="entry name" value="DUF2147"/>
    <property type="match status" value="1"/>
</dbReference>
<evidence type="ECO:0000313" key="4">
    <source>
        <dbReference type="Proteomes" id="UP001597371"/>
    </source>
</evidence>
<keyword evidence="4" id="KW-1185">Reference proteome</keyword>
<evidence type="ECO:0000313" key="3">
    <source>
        <dbReference type="EMBL" id="MFD2237080.1"/>
    </source>
</evidence>
<reference evidence="4" key="1">
    <citation type="journal article" date="2019" name="Int. J. Syst. Evol. Microbiol.">
        <title>The Global Catalogue of Microorganisms (GCM) 10K type strain sequencing project: providing services to taxonomists for standard genome sequencing and annotation.</title>
        <authorList>
            <consortium name="The Broad Institute Genomics Platform"/>
            <consortium name="The Broad Institute Genome Sequencing Center for Infectious Disease"/>
            <person name="Wu L."/>
            <person name="Ma J."/>
        </authorList>
    </citation>
    <scope>NUCLEOTIDE SEQUENCE [LARGE SCALE GENOMIC DNA]</scope>
    <source>
        <strain evidence="4">ZS-35-S2</strain>
    </source>
</reference>
<evidence type="ECO:0000256" key="1">
    <source>
        <dbReference type="SAM" id="SignalP"/>
    </source>
</evidence>
<dbReference type="EMBL" id="JBHUIJ010000006">
    <property type="protein sequence ID" value="MFD2237080.1"/>
    <property type="molecule type" value="Genomic_DNA"/>
</dbReference>
<sequence>MRRACLALCLALAAGPALAQSIEGTWQVGNGETVTYAQCAEGFCSTIDSGSFAGGSVGAMRPANGRYEGTVRDPESGKTYEGHATVEGNVLTLTGCVAKIFCRSQTWTR</sequence>
<keyword evidence="1" id="KW-0732">Signal</keyword>
<organism evidence="3 4">
    <name type="scientific">Aureimonas populi</name>
    <dbReference type="NCBI Taxonomy" id="1701758"/>
    <lineage>
        <taxon>Bacteria</taxon>
        <taxon>Pseudomonadati</taxon>
        <taxon>Pseudomonadota</taxon>
        <taxon>Alphaproteobacteria</taxon>
        <taxon>Hyphomicrobiales</taxon>
        <taxon>Aurantimonadaceae</taxon>
        <taxon>Aureimonas</taxon>
    </lineage>
</organism>
<dbReference type="Proteomes" id="UP001597371">
    <property type="component" value="Unassembled WGS sequence"/>
</dbReference>
<proteinExistence type="predicted"/>
<protein>
    <submittedName>
        <fullName evidence="3">DUF2147 domain-containing protein</fullName>
    </submittedName>
</protein>
<dbReference type="Gene3D" id="2.40.128.520">
    <property type="match status" value="1"/>
</dbReference>
<dbReference type="InterPro" id="IPR019223">
    <property type="entry name" value="DUF2147"/>
</dbReference>
<accession>A0ABW5CIF1</accession>
<feature type="chain" id="PRO_5045458497" evidence="1">
    <location>
        <begin position="20"/>
        <end position="109"/>
    </location>
</feature>
<feature type="signal peptide" evidence="1">
    <location>
        <begin position="1"/>
        <end position="19"/>
    </location>
</feature>
<feature type="domain" description="DUF2147" evidence="2">
    <location>
        <begin position="63"/>
        <end position="109"/>
    </location>
</feature>